<feature type="compositionally biased region" description="Basic and acidic residues" evidence="1">
    <location>
        <begin position="245"/>
        <end position="254"/>
    </location>
</feature>
<dbReference type="InterPro" id="IPR036390">
    <property type="entry name" value="WH_DNA-bd_sf"/>
</dbReference>
<dbReference type="OrthoDB" id="3375207at2"/>
<sequence>MASDYGNNGVVEAVAKVPSSPDTGESSARLEVLRELMGRGRATAAELARSLGVTPTAVRRQLGMLLDAGQVEEHERRQPGPRGRGRPAREYVITASGRAVFGQGYDDLAIQAIGALVEAAGAEGVTRLGERRCDEVGTQYEERRRETPDEDPVETLAELLDQKGYVARVAPSPVGAQLCLYNCPVAEVATAYPQLCEVETRVFSRLLGSHVQRLATIAHGDGICTTNVPSHTVTFQATTPDDPGTDNHREATSA</sequence>
<dbReference type="SUPFAM" id="SSF46785">
    <property type="entry name" value="Winged helix' DNA-binding domain"/>
    <property type="match status" value="1"/>
</dbReference>
<organism evidence="3 4">
    <name type="scientific">Propionibacterium cyclohexanicum</name>
    <dbReference type="NCBI Taxonomy" id="64702"/>
    <lineage>
        <taxon>Bacteria</taxon>
        <taxon>Bacillati</taxon>
        <taxon>Actinomycetota</taxon>
        <taxon>Actinomycetes</taxon>
        <taxon>Propionibacteriales</taxon>
        <taxon>Propionibacteriaceae</taxon>
        <taxon>Propionibacterium</taxon>
    </lineage>
</organism>
<dbReference type="InterPro" id="IPR036388">
    <property type="entry name" value="WH-like_DNA-bd_sf"/>
</dbReference>
<dbReference type="InterPro" id="IPR011991">
    <property type="entry name" value="ArsR-like_HTH"/>
</dbReference>
<protein>
    <submittedName>
        <fullName evidence="3">Predicted transcriptional regulator, ArsR family</fullName>
    </submittedName>
</protein>
<dbReference type="EMBL" id="FOGZ01000001">
    <property type="protein sequence ID" value="SER49050.1"/>
    <property type="molecule type" value="Genomic_DNA"/>
</dbReference>
<dbReference type="Proteomes" id="UP000198815">
    <property type="component" value="Unassembled WGS sequence"/>
</dbReference>
<accession>A0A1H9PLT2</accession>
<reference evidence="3 4" key="1">
    <citation type="submission" date="2016-10" db="EMBL/GenBank/DDBJ databases">
        <authorList>
            <person name="de Groot N.N."/>
        </authorList>
    </citation>
    <scope>NUCLEOTIDE SEQUENCE [LARGE SCALE GENOMIC DNA]</scope>
    <source>
        <strain evidence="3 4">DSM 16859</strain>
    </source>
</reference>
<name>A0A1H9PLT2_9ACTN</name>
<evidence type="ECO:0000313" key="3">
    <source>
        <dbReference type="EMBL" id="SER49050.1"/>
    </source>
</evidence>
<evidence type="ECO:0000259" key="2">
    <source>
        <dbReference type="SMART" id="SM00418"/>
    </source>
</evidence>
<dbReference type="GO" id="GO:0003700">
    <property type="term" value="F:DNA-binding transcription factor activity"/>
    <property type="evidence" value="ECO:0007669"/>
    <property type="project" value="InterPro"/>
</dbReference>
<evidence type="ECO:0000256" key="1">
    <source>
        <dbReference type="SAM" id="MobiDB-lite"/>
    </source>
</evidence>
<dbReference type="InterPro" id="IPR001845">
    <property type="entry name" value="HTH_ArsR_DNA-bd_dom"/>
</dbReference>
<dbReference type="Gene3D" id="1.10.10.10">
    <property type="entry name" value="Winged helix-like DNA-binding domain superfamily/Winged helix DNA-binding domain"/>
    <property type="match status" value="1"/>
</dbReference>
<dbReference type="Pfam" id="PF12840">
    <property type="entry name" value="HTH_20"/>
    <property type="match status" value="1"/>
</dbReference>
<dbReference type="RefSeq" id="WP_091966613.1">
    <property type="nucleotide sequence ID" value="NZ_FOGZ01000001.1"/>
</dbReference>
<feature type="region of interest" description="Disordered" evidence="1">
    <location>
        <begin position="235"/>
        <end position="254"/>
    </location>
</feature>
<dbReference type="AlphaFoldDB" id="A0A1H9PLT2"/>
<gene>
    <name evidence="3" type="ORF">SAMN05443377_101129</name>
</gene>
<proteinExistence type="predicted"/>
<keyword evidence="4" id="KW-1185">Reference proteome</keyword>
<evidence type="ECO:0000313" key="4">
    <source>
        <dbReference type="Proteomes" id="UP000198815"/>
    </source>
</evidence>
<dbReference type="SMART" id="SM00418">
    <property type="entry name" value="HTH_ARSR"/>
    <property type="match status" value="1"/>
</dbReference>
<feature type="region of interest" description="Disordered" evidence="1">
    <location>
        <begin position="69"/>
        <end position="88"/>
    </location>
</feature>
<feature type="domain" description="HTH arsR-type" evidence="2">
    <location>
        <begin position="22"/>
        <end position="107"/>
    </location>
</feature>
<dbReference type="CDD" id="cd00090">
    <property type="entry name" value="HTH_ARSR"/>
    <property type="match status" value="1"/>
</dbReference>
<dbReference type="STRING" id="64702.SAMN05443377_101129"/>